<evidence type="ECO:0008006" key="3">
    <source>
        <dbReference type="Google" id="ProtNLM"/>
    </source>
</evidence>
<dbReference type="Gene3D" id="3.40.50.300">
    <property type="entry name" value="P-loop containing nucleotide triphosphate hydrolases"/>
    <property type="match status" value="1"/>
</dbReference>
<reference evidence="1 2" key="1">
    <citation type="submission" date="2012-09" db="EMBL/GenBank/DDBJ databases">
        <title>Genome Sequence of alkane-degrading Bacterium Alcanivorax sp. 19-m-6.</title>
        <authorList>
            <person name="Lai Q."/>
            <person name="Shao Z."/>
        </authorList>
    </citation>
    <scope>NUCLEOTIDE SEQUENCE [LARGE SCALE GENOMIC DNA]</scope>
    <source>
        <strain evidence="1 2">19-m-6</strain>
    </source>
</reference>
<keyword evidence="2" id="KW-1185">Reference proteome</keyword>
<dbReference type="AlphaFoldDB" id="A0A095TQM3"/>
<name>A0A095TQM3_9GAMM</name>
<gene>
    <name evidence="1" type="ORF">Y5S_02034</name>
</gene>
<dbReference type="RefSeq" id="WP_035232766.1">
    <property type="nucleotide sequence ID" value="NZ_ARXV01000007.1"/>
</dbReference>
<evidence type="ECO:0000313" key="1">
    <source>
        <dbReference type="EMBL" id="KGD64668.1"/>
    </source>
</evidence>
<proteinExistence type="predicted"/>
<dbReference type="InterPro" id="IPR027417">
    <property type="entry name" value="P-loop_NTPase"/>
</dbReference>
<sequence length="227" mass="26718">MQDYLTYSPDQLLVSIHIPKCGGTSFTRCLESYFNDRLHLHYPDEPDNPGPPEKTALTENACVHGHFFHHRWPIGALDYYPDARQFITLLRDPFEMTLSGYYFQRRLGDLGDVPVTRYLDEQLQSHRLLNFLGLPFDLWKSTSAEIQQWLSQRFLFIGITERFEESVQLLSRKLNRPMPAITVENASPRTDDDLDMSAYRQAFQQRYSREYALYHYANQRLTQELEG</sequence>
<evidence type="ECO:0000313" key="2">
    <source>
        <dbReference type="Proteomes" id="UP000029444"/>
    </source>
</evidence>
<comment type="caution">
    <text evidence="1">The sequence shown here is derived from an EMBL/GenBank/DDBJ whole genome shotgun (WGS) entry which is preliminary data.</text>
</comment>
<accession>A0A095TQM3</accession>
<dbReference type="Proteomes" id="UP000029444">
    <property type="component" value="Unassembled WGS sequence"/>
</dbReference>
<protein>
    <recommendedName>
        <fullName evidence="3">Sulfotransferase family protein</fullName>
    </recommendedName>
</protein>
<dbReference type="STRING" id="1177154.Y5S_02034"/>
<dbReference type="OrthoDB" id="7981249at2"/>
<dbReference type="SUPFAM" id="SSF52540">
    <property type="entry name" value="P-loop containing nucleoside triphosphate hydrolases"/>
    <property type="match status" value="1"/>
</dbReference>
<dbReference type="PATRIC" id="fig|1177154.3.peg.2067"/>
<organism evidence="1 2">
    <name type="scientific">Alcanivorax nanhaiticus</name>
    <dbReference type="NCBI Taxonomy" id="1177154"/>
    <lineage>
        <taxon>Bacteria</taxon>
        <taxon>Pseudomonadati</taxon>
        <taxon>Pseudomonadota</taxon>
        <taxon>Gammaproteobacteria</taxon>
        <taxon>Oceanospirillales</taxon>
        <taxon>Alcanivoracaceae</taxon>
        <taxon>Alcanivorax</taxon>
    </lineage>
</organism>
<dbReference type="eggNOG" id="COG0457">
    <property type="taxonomic scope" value="Bacteria"/>
</dbReference>
<dbReference type="EMBL" id="ARXV01000007">
    <property type="protein sequence ID" value="KGD64668.1"/>
    <property type="molecule type" value="Genomic_DNA"/>
</dbReference>